<dbReference type="RefSeq" id="WP_182688944.1">
    <property type="nucleotide sequence ID" value="NZ_JACHTF010000054.1"/>
</dbReference>
<dbReference type="Gene3D" id="3.30.559.30">
    <property type="entry name" value="Nonribosomal peptide synthetase, condensation domain"/>
    <property type="match status" value="1"/>
</dbReference>
<dbReference type="Pfam" id="PF00501">
    <property type="entry name" value="AMP-binding"/>
    <property type="match status" value="1"/>
</dbReference>
<feature type="domain" description="Condensation" evidence="2">
    <location>
        <begin position="5"/>
        <end position="80"/>
    </location>
</feature>
<dbReference type="GO" id="GO:0031177">
    <property type="term" value="F:phosphopantetheine binding"/>
    <property type="evidence" value="ECO:0007669"/>
    <property type="project" value="TreeGrafter"/>
</dbReference>
<dbReference type="AlphaFoldDB" id="A0A7W3TPP0"/>
<dbReference type="SUPFAM" id="SSF56801">
    <property type="entry name" value="Acetyl-CoA synthetase-like"/>
    <property type="match status" value="1"/>
</dbReference>
<name>A0A7W3TPP0_9GAMM</name>
<dbReference type="PANTHER" id="PTHR45527:SF1">
    <property type="entry name" value="FATTY ACID SYNTHASE"/>
    <property type="match status" value="1"/>
</dbReference>
<dbReference type="GO" id="GO:0005737">
    <property type="term" value="C:cytoplasm"/>
    <property type="evidence" value="ECO:0007669"/>
    <property type="project" value="TreeGrafter"/>
</dbReference>
<evidence type="ECO:0000259" key="2">
    <source>
        <dbReference type="Pfam" id="PF00668"/>
    </source>
</evidence>
<reference evidence="3 4" key="1">
    <citation type="submission" date="2020-08" db="EMBL/GenBank/DDBJ databases">
        <authorList>
            <person name="Xu S."/>
            <person name="Li A."/>
        </authorList>
    </citation>
    <scope>NUCLEOTIDE SEQUENCE [LARGE SCALE GENOMIC DNA]</scope>
    <source>
        <strain evidence="3 4">119BY6-57</strain>
    </source>
</reference>
<dbReference type="SUPFAM" id="SSF52777">
    <property type="entry name" value="CoA-dependent acyltransferases"/>
    <property type="match status" value="1"/>
</dbReference>
<dbReference type="Proteomes" id="UP000523196">
    <property type="component" value="Unassembled WGS sequence"/>
</dbReference>
<feature type="non-terminal residue" evidence="3">
    <location>
        <position position="186"/>
    </location>
</feature>
<evidence type="ECO:0000313" key="3">
    <source>
        <dbReference type="EMBL" id="MBB1062200.1"/>
    </source>
</evidence>
<dbReference type="GO" id="GO:0044550">
    <property type="term" value="P:secondary metabolite biosynthetic process"/>
    <property type="evidence" value="ECO:0007669"/>
    <property type="project" value="TreeGrafter"/>
</dbReference>
<sequence length="186" mass="19439">ELEPLPEARVTSHFDLSLALHEDGDAIAGELEYASDLFEPATVQGWIDAYARLLGGMVADPATPVARLPLLDAAQRQHLLHGVHGASQALPHASVQAAFEARTDATPDALALTGEGRQWTFDALDRAANRLAHGLREAGVGADARVAICAPRSAGFVVAMLAVLKAGAAYVPLEVDAPAARLAQLV</sequence>
<dbReference type="Pfam" id="PF00668">
    <property type="entry name" value="Condensation"/>
    <property type="match status" value="1"/>
</dbReference>
<dbReference type="InterPro" id="IPR001242">
    <property type="entry name" value="Condensation_dom"/>
</dbReference>
<protein>
    <submittedName>
        <fullName evidence="3">AMP-binding protein</fullName>
    </submittedName>
</protein>
<dbReference type="PANTHER" id="PTHR45527">
    <property type="entry name" value="NONRIBOSOMAL PEPTIDE SYNTHETASE"/>
    <property type="match status" value="1"/>
</dbReference>
<dbReference type="InterPro" id="IPR000873">
    <property type="entry name" value="AMP-dep_synth/lig_dom"/>
</dbReference>
<feature type="domain" description="AMP-dependent synthetase/ligase" evidence="1">
    <location>
        <begin position="99"/>
        <end position="185"/>
    </location>
</feature>
<dbReference type="Gene3D" id="3.40.50.980">
    <property type="match status" value="2"/>
</dbReference>
<gene>
    <name evidence="3" type="ORF">H4F98_16670</name>
</gene>
<evidence type="ECO:0000259" key="1">
    <source>
        <dbReference type="Pfam" id="PF00501"/>
    </source>
</evidence>
<dbReference type="EMBL" id="JACHTF010000054">
    <property type="protein sequence ID" value="MBB1062200.1"/>
    <property type="molecule type" value="Genomic_DNA"/>
</dbReference>
<feature type="non-terminal residue" evidence="3">
    <location>
        <position position="1"/>
    </location>
</feature>
<proteinExistence type="predicted"/>
<keyword evidence="4" id="KW-1185">Reference proteome</keyword>
<evidence type="ECO:0000313" key="4">
    <source>
        <dbReference type="Proteomes" id="UP000523196"/>
    </source>
</evidence>
<dbReference type="GO" id="GO:0003824">
    <property type="term" value="F:catalytic activity"/>
    <property type="evidence" value="ECO:0007669"/>
    <property type="project" value="InterPro"/>
</dbReference>
<dbReference type="GO" id="GO:0043041">
    <property type="term" value="P:amino acid activation for nonribosomal peptide biosynthetic process"/>
    <property type="evidence" value="ECO:0007669"/>
    <property type="project" value="TreeGrafter"/>
</dbReference>
<accession>A0A7W3TPP0</accession>
<comment type="caution">
    <text evidence="3">The sequence shown here is derived from an EMBL/GenBank/DDBJ whole genome shotgun (WGS) entry which is preliminary data.</text>
</comment>
<organism evidence="3 4">
    <name type="scientific">Marilutibacter spongiae</name>
    <dbReference type="NCBI Taxonomy" id="2025720"/>
    <lineage>
        <taxon>Bacteria</taxon>
        <taxon>Pseudomonadati</taxon>
        <taxon>Pseudomonadota</taxon>
        <taxon>Gammaproteobacteria</taxon>
        <taxon>Lysobacterales</taxon>
        <taxon>Lysobacteraceae</taxon>
        <taxon>Marilutibacter</taxon>
    </lineage>
</organism>